<accession>A0A6A6EKD9</accession>
<feature type="region of interest" description="Disordered" evidence="1">
    <location>
        <begin position="217"/>
        <end position="381"/>
    </location>
</feature>
<evidence type="ECO:0000313" key="3">
    <source>
        <dbReference type="EMBL" id="KAF2192617.1"/>
    </source>
</evidence>
<evidence type="ECO:0000313" key="4">
    <source>
        <dbReference type="Proteomes" id="UP000800200"/>
    </source>
</evidence>
<feature type="region of interest" description="Disordered" evidence="1">
    <location>
        <begin position="73"/>
        <end position="92"/>
    </location>
</feature>
<feature type="domain" description="BHLH" evidence="2">
    <location>
        <begin position="561"/>
        <end position="628"/>
    </location>
</feature>
<keyword evidence="4" id="KW-1185">Reference proteome</keyword>
<evidence type="ECO:0000256" key="1">
    <source>
        <dbReference type="SAM" id="MobiDB-lite"/>
    </source>
</evidence>
<dbReference type="PROSITE" id="PS50888">
    <property type="entry name" value="BHLH"/>
    <property type="match status" value="1"/>
</dbReference>
<feature type="compositionally biased region" description="Polar residues" evidence="1">
    <location>
        <begin position="315"/>
        <end position="324"/>
    </location>
</feature>
<dbReference type="CDD" id="cd11392">
    <property type="entry name" value="bHLH_ScPHO4_like"/>
    <property type="match status" value="1"/>
</dbReference>
<dbReference type="SUPFAM" id="SSF47459">
    <property type="entry name" value="HLH, helix-loop-helix DNA-binding domain"/>
    <property type="match status" value="1"/>
</dbReference>
<feature type="compositionally biased region" description="Polar residues" evidence="1">
    <location>
        <begin position="674"/>
        <end position="687"/>
    </location>
</feature>
<feature type="region of interest" description="Disordered" evidence="1">
    <location>
        <begin position="415"/>
        <end position="512"/>
    </location>
</feature>
<feature type="compositionally biased region" description="Polar residues" evidence="1">
    <location>
        <begin position="366"/>
        <end position="376"/>
    </location>
</feature>
<dbReference type="GO" id="GO:0046983">
    <property type="term" value="F:protein dimerization activity"/>
    <property type="evidence" value="ECO:0007669"/>
    <property type="project" value="InterPro"/>
</dbReference>
<reference evidence="3" key="1">
    <citation type="journal article" date="2020" name="Stud. Mycol.">
        <title>101 Dothideomycetes genomes: a test case for predicting lifestyles and emergence of pathogens.</title>
        <authorList>
            <person name="Haridas S."/>
            <person name="Albert R."/>
            <person name="Binder M."/>
            <person name="Bloem J."/>
            <person name="Labutti K."/>
            <person name="Salamov A."/>
            <person name="Andreopoulos B."/>
            <person name="Baker S."/>
            <person name="Barry K."/>
            <person name="Bills G."/>
            <person name="Bluhm B."/>
            <person name="Cannon C."/>
            <person name="Castanera R."/>
            <person name="Culley D."/>
            <person name="Daum C."/>
            <person name="Ezra D."/>
            <person name="Gonzalez J."/>
            <person name="Henrissat B."/>
            <person name="Kuo A."/>
            <person name="Liang C."/>
            <person name="Lipzen A."/>
            <person name="Lutzoni F."/>
            <person name="Magnuson J."/>
            <person name="Mondo S."/>
            <person name="Nolan M."/>
            <person name="Ohm R."/>
            <person name="Pangilinan J."/>
            <person name="Park H.-J."/>
            <person name="Ramirez L."/>
            <person name="Alfaro M."/>
            <person name="Sun H."/>
            <person name="Tritt A."/>
            <person name="Yoshinaga Y."/>
            <person name="Zwiers L.-H."/>
            <person name="Turgeon B."/>
            <person name="Goodwin S."/>
            <person name="Spatafora J."/>
            <person name="Crous P."/>
            <person name="Grigoriev I."/>
        </authorList>
    </citation>
    <scope>NUCLEOTIDE SEQUENCE</scope>
    <source>
        <strain evidence="3">CBS 207.26</strain>
    </source>
</reference>
<dbReference type="Gene3D" id="4.10.280.10">
    <property type="entry name" value="Helix-loop-helix DNA-binding domain"/>
    <property type="match status" value="1"/>
</dbReference>
<feature type="compositionally biased region" description="Basic residues" evidence="1">
    <location>
        <begin position="262"/>
        <end position="271"/>
    </location>
</feature>
<feature type="region of interest" description="Disordered" evidence="1">
    <location>
        <begin position="591"/>
        <end position="616"/>
    </location>
</feature>
<dbReference type="EMBL" id="ML994615">
    <property type="protein sequence ID" value="KAF2192617.1"/>
    <property type="molecule type" value="Genomic_DNA"/>
</dbReference>
<protein>
    <recommendedName>
        <fullName evidence="2">BHLH domain-containing protein</fullName>
    </recommendedName>
</protein>
<dbReference type="OrthoDB" id="5344169at2759"/>
<dbReference type="InterPro" id="IPR036638">
    <property type="entry name" value="HLH_DNA-bd_sf"/>
</dbReference>
<dbReference type="Proteomes" id="UP000800200">
    <property type="component" value="Unassembled WGS sequence"/>
</dbReference>
<dbReference type="AlphaFoldDB" id="A0A6A6EKD9"/>
<dbReference type="Pfam" id="PF00010">
    <property type="entry name" value="HLH"/>
    <property type="match status" value="1"/>
</dbReference>
<feature type="region of interest" description="Disordered" evidence="1">
    <location>
        <begin position="654"/>
        <end position="687"/>
    </location>
</feature>
<evidence type="ECO:0000259" key="2">
    <source>
        <dbReference type="PROSITE" id="PS50888"/>
    </source>
</evidence>
<feature type="compositionally biased region" description="Low complexity" evidence="1">
    <location>
        <begin position="217"/>
        <end position="241"/>
    </location>
</feature>
<sequence>MNEAGTPTWSAAEQYDPAGAAADQDFGNLIDFDHLDLDFSIDFPEGGNHHDTNQQLAELVDSLDVQHLQNHFSPSLPQEQHDGAGGVSQHQQNALGEDGMQQTGNNFFEFNMPAFSQANPPPFSAAQDQIFRPPVGVPPTPNSVDMHGDAARYLHQMDPQTQALYEQRYQLRKGDTVAFTPLASPAVTPHETRFQIPEFTTVPGAYFSPLTSPALNAQNHHQQAQVHTSQYTTSGSSAGTSPADVDMDMLGETAIAQPESRRKLRSNKRSAPRQSNGSGRVRQSPIVRPSRQKAALLSVIPPKEVSDLVEEAQRSKSAQPSSTDLPIPRSQDGSEADSISPEPLSDMGPPPKPASVTHSPAILAKDSQTSGLSTAAGQGVCPATPASLMRLQQSPSFVTPPEALPILEDLTLPEAASSERPSLSRIDTAIYDEEQSTPRIPARKTPKLGPMSTPSASVAQSGKPSPMLSAVASPTSPGLKRIDSKLARNTKKRNSTSSTLVSPALRPKISPSIKPLLPEGAVSDDTHALLLASKSNYQNILDGTTVPGVTYPTSLSTNLTSKRTSHKIAEQGRRNRINTALQEMQALLPSPNLTAGDAKSPESGGTAAQTNSSKAAKVESAIGYIKQLQKQCSEKDKMLDQKDQEMEMLRKELAALRRMSSIGSNPKETDTPMKTESNSSPEMENAT</sequence>
<gene>
    <name evidence="3" type="ORF">K469DRAFT_731112</name>
</gene>
<feature type="compositionally biased region" description="Polar residues" evidence="1">
    <location>
        <begin position="452"/>
        <end position="463"/>
    </location>
</feature>
<organism evidence="3 4">
    <name type="scientific">Zopfia rhizophila CBS 207.26</name>
    <dbReference type="NCBI Taxonomy" id="1314779"/>
    <lineage>
        <taxon>Eukaryota</taxon>
        <taxon>Fungi</taxon>
        <taxon>Dikarya</taxon>
        <taxon>Ascomycota</taxon>
        <taxon>Pezizomycotina</taxon>
        <taxon>Dothideomycetes</taxon>
        <taxon>Dothideomycetes incertae sedis</taxon>
        <taxon>Zopfiaceae</taxon>
        <taxon>Zopfia</taxon>
    </lineage>
</organism>
<name>A0A6A6EKD9_9PEZI</name>
<proteinExistence type="predicted"/>
<dbReference type="SMART" id="SM00353">
    <property type="entry name" value="HLH"/>
    <property type="match status" value="1"/>
</dbReference>
<dbReference type="InterPro" id="IPR011598">
    <property type="entry name" value="bHLH_dom"/>
</dbReference>